<feature type="region of interest" description="Disordered" evidence="1">
    <location>
        <begin position="1"/>
        <end position="43"/>
    </location>
</feature>
<dbReference type="Proteomes" id="UP000712281">
    <property type="component" value="Unassembled WGS sequence"/>
</dbReference>
<organism evidence="2 3">
    <name type="scientific">Brassica cretica</name>
    <name type="common">Mustard</name>
    <dbReference type="NCBI Taxonomy" id="69181"/>
    <lineage>
        <taxon>Eukaryota</taxon>
        <taxon>Viridiplantae</taxon>
        <taxon>Streptophyta</taxon>
        <taxon>Embryophyta</taxon>
        <taxon>Tracheophyta</taxon>
        <taxon>Spermatophyta</taxon>
        <taxon>Magnoliopsida</taxon>
        <taxon>eudicotyledons</taxon>
        <taxon>Gunneridae</taxon>
        <taxon>Pentapetalae</taxon>
        <taxon>rosids</taxon>
        <taxon>malvids</taxon>
        <taxon>Brassicales</taxon>
        <taxon>Brassicaceae</taxon>
        <taxon>Brassiceae</taxon>
        <taxon>Brassica</taxon>
    </lineage>
</organism>
<name>A0A8S9FTZ3_BRACR</name>
<sequence>MRERKDYEVERVNLDPSGQSDHLDEDIDVHPRRTRSRVNQLDSSFEKPMTEEEENFFWANKKNLPRNSPESLVENTDRLGKLLTIIQDALYKATDYITIEEEMKVLSQKHKSTKASSEDAASDQKSKNRNSRNDKYIHHEGEELQGAHNYAINSEQGRTSKNTWTQNLGYDDSIFCEFHQTRSPSTVNCKVRVKIGNDEINVGNFSRNLSKKKIRIRKTKTLYFYDHCTTSSSQGTIQPIERTIPEHRNNQTNIVRPIGEVG</sequence>
<protein>
    <submittedName>
        <fullName evidence="2">Uncharacterized protein</fullName>
    </submittedName>
</protein>
<reference evidence="2" key="1">
    <citation type="submission" date="2019-12" db="EMBL/GenBank/DDBJ databases">
        <title>Genome sequencing and annotation of Brassica cretica.</title>
        <authorList>
            <person name="Studholme D.J."/>
            <person name="Sarris P.F."/>
        </authorList>
    </citation>
    <scope>NUCLEOTIDE SEQUENCE</scope>
    <source>
        <strain evidence="2">PFS-001/15</strain>
        <tissue evidence="2">Leaf</tissue>
    </source>
</reference>
<evidence type="ECO:0000256" key="1">
    <source>
        <dbReference type="SAM" id="MobiDB-lite"/>
    </source>
</evidence>
<feature type="compositionally biased region" description="Basic and acidic residues" evidence="1">
    <location>
        <begin position="122"/>
        <end position="132"/>
    </location>
</feature>
<feature type="compositionally biased region" description="Basic and acidic residues" evidence="1">
    <location>
        <begin position="1"/>
        <end position="13"/>
    </location>
</feature>
<dbReference type="EMBL" id="QGKW02002228">
    <property type="protein sequence ID" value="KAF2536489.1"/>
    <property type="molecule type" value="Genomic_DNA"/>
</dbReference>
<feature type="region of interest" description="Disordered" evidence="1">
    <location>
        <begin position="110"/>
        <end position="132"/>
    </location>
</feature>
<comment type="caution">
    <text evidence="2">The sequence shown here is derived from an EMBL/GenBank/DDBJ whole genome shotgun (WGS) entry which is preliminary data.</text>
</comment>
<dbReference type="AlphaFoldDB" id="A0A8S9FTZ3"/>
<gene>
    <name evidence="2" type="ORF">F2Q68_00021581</name>
</gene>
<evidence type="ECO:0000313" key="3">
    <source>
        <dbReference type="Proteomes" id="UP000712281"/>
    </source>
</evidence>
<accession>A0A8S9FTZ3</accession>
<evidence type="ECO:0000313" key="2">
    <source>
        <dbReference type="EMBL" id="KAF2536489.1"/>
    </source>
</evidence>
<proteinExistence type="predicted"/>